<reference evidence="1 2" key="1">
    <citation type="submission" date="2018-07" db="EMBL/GenBank/DDBJ databases">
        <title>Campylobacter zealandensis sp. nov., isolated from birds and water in New Zealand.</title>
        <authorList>
            <person name="Wilkinson D.A."/>
            <person name="Biggs P.J."/>
            <person name="French N.P."/>
            <person name="Midwinter A.C."/>
        </authorList>
    </citation>
    <scope>NUCLEOTIDE SEQUENCE [LARGE SCALE GENOMIC DNA]</scope>
    <source>
        <strain evidence="1 2">B423b</strain>
    </source>
</reference>
<dbReference type="InterPro" id="IPR038706">
    <property type="entry name" value="Type_VI_SciN-like_sf"/>
</dbReference>
<dbReference type="Gene3D" id="2.60.40.4150">
    <property type="entry name" value="Type VI secretion system, lipoprotein SciN"/>
    <property type="match status" value="1"/>
</dbReference>
<protein>
    <submittedName>
        <fullName evidence="1">Type VI secretion system lipoprotein TssJ</fullName>
    </submittedName>
</protein>
<organism evidence="1 2">
    <name type="scientific">Campylobacter novaezeelandiae</name>
    <dbReference type="NCBI Taxonomy" id="2267891"/>
    <lineage>
        <taxon>Bacteria</taxon>
        <taxon>Pseudomonadati</taxon>
        <taxon>Campylobacterota</taxon>
        <taxon>Epsilonproteobacteria</taxon>
        <taxon>Campylobacterales</taxon>
        <taxon>Campylobacteraceae</taxon>
        <taxon>Campylobacter</taxon>
    </lineage>
</organism>
<proteinExistence type="predicted"/>
<sequence length="143" mass="16191">MHKKIFLTLCFLLFNACSSTVGIKIINQENSNLNKRLDDVPLTIIIYQLKDISKFKESNNADLISQDQILSKDKIDSLRLQLAPKEQTLALEIKDDETPFIGVLVLYTNGTISKIYTSTKDAKGFGKNKLLIFEINKEGIKKL</sequence>
<keyword evidence="1" id="KW-0449">Lipoprotein</keyword>
<dbReference type="EMBL" id="QPGR01000022">
    <property type="protein sequence ID" value="TBR78608.1"/>
    <property type="molecule type" value="Genomic_DNA"/>
</dbReference>
<name>A0A4V2JQC9_9BACT</name>
<gene>
    <name evidence="1" type="primary">tssJ</name>
    <name evidence="1" type="ORF">DU473_07900</name>
</gene>
<dbReference type="Proteomes" id="UP000292583">
    <property type="component" value="Unassembled WGS sequence"/>
</dbReference>
<evidence type="ECO:0000313" key="2">
    <source>
        <dbReference type="Proteomes" id="UP000292583"/>
    </source>
</evidence>
<dbReference type="NCBIfam" id="TIGR03352">
    <property type="entry name" value="VI_chp_3"/>
    <property type="match status" value="1"/>
</dbReference>
<keyword evidence="2" id="KW-1185">Reference proteome</keyword>
<comment type="caution">
    <text evidence="1">The sequence shown here is derived from an EMBL/GenBank/DDBJ whole genome shotgun (WGS) entry which is preliminary data.</text>
</comment>
<dbReference type="InterPro" id="IPR017734">
    <property type="entry name" value="T6SS_SciN"/>
</dbReference>
<accession>A0A4V2JQC9</accession>
<dbReference type="OrthoDB" id="5360261at2"/>
<evidence type="ECO:0000313" key="1">
    <source>
        <dbReference type="EMBL" id="TBR78608.1"/>
    </source>
</evidence>
<dbReference type="Pfam" id="PF12790">
    <property type="entry name" value="T6SS-SciN"/>
    <property type="match status" value="1"/>
</dbReference>
<dbReference type="AlphaFoldDB" id="A0A4V2JQC9"/>